<accession>A0A3D9HNP6</accession>
<dbReference type="Proteomes" id="UP000256845">
    <property type="component" value="Unassembled WGS sequence"/>
</dbReference>
<proteinExistence type="predicted"/>
<sequence length="110" mass="12938">MTFKFAPRFSKKLNSAKGAFTHELTKDAVEEAISVLVHDDVLFQRMTHFIEVARQKEPVLSDEEEVALYQPISERVTEYLIRFNKLNYIFSADIIEEIFQRIEDNSLKIR</sequence>
<organism evidence="1 2">
    <name type="scientific">Aestuariispira insulae</name>
    <dbReference type="NCBI Taxonomy" id="1461337"/>
    <lineage>
        <taxon>Bacteria</taxon>
        <taxon>Pseudomonadati</taxon>
        <taxon>Pseudomonadota</taxon>
        <taxon>Alphaproteobacteria</taxon>
        <taxon>Rhodospirillales</taxon>
        <taxon>Kiloniellaceae</taxon>
        <taxon>Aestuariispira</taxon>
    </lineage>
</organism>
<dbReference type="EMBL" id="QRDW01000004">
    <property type="protein sequence ID" value="RED51089.1"/>
    <property type="molecule type" value="Genomic_DNA"/>
</dbReference>
<keyword evidence="2" id="KW-1185">Reference proteome</keyword>
<dbReference type="AlphaFoldDB" id="A0A3D9HNP6"/>
<reference evidence="1 2" key="1">
    <citation type="submission" date="2018-07" db="EMBL/GenBank/DDBJ databases">
        <title>Genomic Encyclopedia of Type Strains, Phase III (KMG-III): the genomes of soil and plant-associated and newly described type strains.</title>
        <authorList>
            <person name="Whitman W."/>
        </authorList>
    </citation>
    <scope>NUCLEOTIDE SEQUENCE [LARGE SCALE GENOMIC DNA]</scope>
    <source>
        <strain evidence="1 2">CECT 8488</strain>
    </source>
</reference>
<gene>
    <name evidence="1" type="ORF">DFP90_104369</name>
</gene>
<protein>
    <submittedName>
        <fullName evidence="1">Uncharacterized protein</fullName>
    </submittedName>
</protein>
<evidence type="ECO:0000313" key="1">
    <source>
        <dbReference type="EMBL" id="RED51089.1"/>
    </source>
</evidence>
<evidence type="ECO:0000313" key="2">
    <source>
        <dbReference type="Proteomes" id="UP000256845"/>
    </source>
</evidence>
<dbReference type="RefSeq" id="WP_115936865.1">
    <property type="nucleotide sequence ID" value="NZ_QRDW01000004.1"/>
</dbReference>
<comment type="caution">
    <text evidence="1">The sequence shown here is derived from an EMBL/GenBank/DDBJ whole genome shotgun (WGS) entry which is preliminary data.</text>
</comment>
<name>A0A3D9HNP6_9PROT</name>